<feature type="transmembrane region" description="Helical" evidence="10">
    <location>
        <begin position="92"/>
        <end position="110"/>
    </location>
</feature>
<evidence type="ECO:0000256" key="10">
    <source>
        <dbReference type="RuleBase" id="RU363032"/>
    </source>
</evidence>
<evidence type="ECO:0000256" key="7">
    <source>
        <dbReference type="ARBA" id="ARBA00022970"/>
    </source>
</evidence>
<protein>
    <submittedName>
        <fullName evidence="12">ABC transporter permease</fullName>
    </submittedName>
</protein>
<keyword evidence="3 10" id="KW-0813">Transport</keyword>
<accession>A0A2G6JPL9</accession>
<feature type="transmembrane region" description="Helical" evidence="10">
    <location>
        <begin position="195"/>
        <end position="217"/>
    </location>
</feature>
<comment type="caution">
    <text evidence="12">The sequence shown here is derived from an EMBL/GenBank/DDBJ whole genome shotgun (WGS) entry which is preliminary data.</text>
</comment>
<keyword evidence="7" id="KW-0029">Amino-acid transport</keyword>
<dbReference type="PANTHER" id="PTHR30133:SF2">
    <property type="entry name" value="ARGININE ABC TRANSPORTER PERMEASE PROTEIN ARTQ"/>
    <property type="match status" value="1"/>
</dbReference>
<feature type="transmembrane region" description="Helical" evidence="10">
    <location>
        <begin position="12"/>
        <end position="34"/>
    </location>
</feature>
<comment type="similarity">
    <text evidence="2">Belongs to the binding-protein-dependent transport system permease family. HisMQ subfamily.</text>
</comment>
<dbReference type="STRING" id="207954.MED92_09131"/>
<evidence type="ECO:0000259" key="11">
    <source>
        <dbReference type="PROSITE" id="PS50928"/>
    </source>
</evidence>
<evidence type="ECO:0000256" key="1">
    <source>
        <dbReference type="ARBA" id="ARBA00004429"/>
    </source>
</evidence>
<dbReference type="InterPro" id="IPR051613">
    <property type="entry name" value="ABC_transp_permease_HisMQ"/>
</dbReference>
<dbReference type="PANTHER" id="PTHR30133">
    <property type="entry name" value="CATIONIC AMINO ACID TRANSPORTER, MEMBRANE COMPONENT"/>
    <property type="match status" value="1"/>
</dbReference>
<name>A0A2G6JPL9_NEPCE</name>
<evidence type="ECO:0000256" key="4">
    <source>
        <dbReference type="ARBA" id="ARBA00022475"/>
    </source>
</evidence>
<dbReference type="GO" id="GO:0006865">
    <property type="term" value="P:amino acid transport"/>
    <property type="evidence" value="ECO:0007669"/>
    <property type="project" value="UniProtKB-KW"/>
</dbReference>
<dbReference type="PROSITE" id="PS50928">
    <property type="entry name" value="ABC_TM1"/>
    <property type="match status" value="1"/>
</dbReference>
<keyword evidence="4" id="KW-1003">Cell membrane</keyword>
<evidence type="ECO:0000313" key="12">
    <source>
        <dbReference type="EMBL" id="PIE25371.1"/>
    </source>
</evidence>
<keyword evidence="9 10" id="KW-0472">Membrane</keyword>
<evidence type="ECO:0000256" key="6">
    <source>
        <dbReference type="ARBA" id="ARBA00022692"/>
    </source>
</evidence>
<gene>
    <name evidence="12" type="ORF">CSA60_00745</name>
</gene>
<keyword evidence="6 10" id="KW-0812">Transmembrane</keyword>
<feature type="domain" description="ABC transmembrane type-1" evidence="11">
    <location>
        <begin position="14"/>
        <end position="214"/>
    </location>
</feature>
<dbReference type="CDD" id="cd06261">
    <property type="entry name" value="TM_PBP2"/>
    <property type="match status" value="1"/>
</dbReference>
<dbReference type="Gene3D" id="1.10.3720.10">
    <property type="entry name" value="MetI-like"/>
    <property type="match status" value="1"/>
</dbReference>
<feature type="transmembrane region" description="Helical" evidence="10">
    <location>
        <begin position="151"/>
        <end position="175"/>
    </location>
</feature>
<dbReference type="InterPro" id="IPR000515">
    <property type="entry name" value="MetI-like"/>
</dbReference>
<keyword evidence="8 10" id="KW-1133">Transmembrane helix</keyword>
<evidence type="ECO:0000313" key="13">
    <source>
        <dbReference type="Proteomes" id="UP000243469"/>
    </source>
</evidence>
<dbReference type="AlphaFoldDB" id="A0A2G6JPL9"/>
<evidence type="ECO:0000256" key="9">
    <source>
        <dbReference type="ARBA" id="ARBA00023136"/>
    </source>
</evidence>
<keyword evidence="5" id="KW-0997">Cell inner membrane</keyword>
<dbReference type="EMBL" id="PDSH01000006">
    <property type="protein sequence ID" value="PIE25371.1"/>
    <property type="molecule type" value="Genomic_DNA"/>
</dbReference>
<dbReference type="Pfam" id="PF00528">
    <property type="entry name" value="BPD_transp_1"/>
    <property type="match status" value="1"/>
</dbReference>
<dbReference type="GO" id="GO:0022857">
    <property type="term" value="F:transmembrane transporter activity"/>
    <property type="evidence" value="ECO:0007669"/>
    <property type="project" value="InterPro"/>
</dbReference>
<reference evidence="12 13" key="1">
    <citation type="submission" date="2017-10" db="EMBL/GenBank/DDBJ databases">
        <title>Novel microbial diversity and functional potential in the marine mammal oral microbiome.</title>
        <authorList>
            <person name="Dudek N.K."/>
            <person name="Sun C.L."/>
            <person name="Burstein D."/>
            <person name="Kantor R.S."/>
            <person name="Aliaga Goltsman D.S."/>
            <person name="Bik E.M."/>
            <person name="Thomas B.C."/>
            <person name="Banfield J.F."/>
            <person name="Relman D.A."/>
        </authorList>
    </citation>
    <scope>NUCLEOTIDE SEQUENCE [LARGE SCALE GENOMIC DNA]</scope>
    <source>
        <strain evidence="12">DOLJORAL78_47_21</strain>
    </source>
</reference>
<sequence>MDLQGFGHLLLSGAWITLQLAVSSLFVGLLFGIIGASAKLSSSKIANTLGNGYTLFVRGMPELLLVLTIYFGSSAVLMAIASLFGYDEYIELSPFIAGVTALSIAFGAYATEVFRSAMQEIPKGQTEAAVALGMTRLQTFRRIILPQVWRLALPGLGNLFLVLLKDTALVSVIGLNELMRQTSVAVGNTKEPFTFYFAAAMVYLLMTSVSMAGLHLLERRANRGYKGARA</sequence>
<feature type="transmembrane region" description="Helical" evidence="10">
    <location>
        <begin position="63"/>
        <end position="86"/>
    </location>
</feature>
<evidence type="ECO:0000256" key="5">
    <source>
        <dbReference type="ARBA" id="ARBA00022519"/>
    </source>
</evidence>
<organism evidence="12 13">
    <name type="scientific">Neptuniibacter caesariensis</name>
    <dbReference type="NCBI Taxonomy" id="207954"/>
    <lineage>
        <taxon>Bacteria</taxon>
        <taxon>Pseudomonadati</taxon>
        <taxon>Pseudomonadota</taxon>
        <taxon>Gammaproteobacteria</taxon>
        <taxon>Oceanospirillales</taxon>
        <taxon>Oceanospirillaceae</taxon>
        <taxon>Neptuniibacter</taxon>
    </lineage>
</organism>
<dbReference type="SUPFAM" id="SSF161098">
    <property type="entry name" value="MetI-like"/>
    <property type="match status" value="1"/>
</dbReference>
<dbReference type="NCBIfam" id="TIGR01726">
    <property type="entry name" value="HEQRo_perm_3TM"/>
    <property type="match status" value="1"/>
</dbReference>
<evidence type="ECO:0000256" key="2">
    <source>
        <dbReference type="ARBA" id="ARBA00010072"/>
    </source>
</evidence>
<proteinExistence type="inferred from homology"/>
<evidence type="ECO:0000256" key="3">
    <source>
        <dbReference type="ARBA" id="ARBA00022448"/>
    </source>
</evidence>
<dbReference type="InterPro" id="IPR010065">
    <property type="entry name" value="AA_ABC_transptr_permease_3TM"/>
</dbReference>
<dbReference type="Proteomes" id="UP000243469">
    <property type="component" value="Unassembled WGS sequence"/>
</dbReference>
<dbReference type="InterPro" id="IPR035906">
    <property type="entry name" value="MetI-like_sf"/>
</dbReference>
<dbReference type="GO" id="GO:0043190">
    <property type="term" value="C:ATP-binding cassette (ABC) transporter complex"/>
    <property type="evidence" value="ECO:0007669"/>
    <property type="project" value="InterPro"/>
</dbReference>
<evidence type="ECO:0000256" key="8">
    <source>
        <dbReference type="ARBA" id="ARBA00022989"/>
    </source>
</evidence>
<comment type="subcellular location">
    <subcellularLocation>
        <location evidence="1">Cell inner membrane</location>
        <topology evidence="1">Multi-pass membrane protein</topology>
    </subcellularLocation>
    <subcellularLocation>
        <location evidence="10">Cell membrane</location>
        <topology evidence="10">Multi-pass membrane protein</topology>
    </subcellularLocation>
</comment>